<dbReference type="STRING" id="74649.A0A2P6SD42"/>
<comment type="catalytic activity">
    <reaction evidence="13">
        <text>L-seryl-[protein] + ATP = O-phospho-L-seryl-[protein] + ADP + H(+)</text>
        <dbReference type="Rhea" id="RHEA:17989"/>
        <dbReference type="Rhea" id="RHEA-COMP:9863"/>
        <dbReference type="Rhea" id="RHEA-COMP:11604"/>
        <dbReference type="ChEBI" id="CHEBI:15378"/>
        <dbReference type="ChEBI" id="CHEBI:29999"/>
        <dbReference type="ChEBI" id="CHEBI:30616"/>
        <dbReference type="ChEBI" id="CHEBI:83421"/>
        <dbReference type="ChEBI" id="CHEBI:456216"/>
        <dbReference type="EC" id="2.7.11.1"/>
    </reaction>
</comment>
<dbReference type="InterPro" id="IPR001245">
    <property type="entry name" value="Ser-Thr/Tyr_kinase_cat_dom"/>
</dbReference>
<keyword evidence="5 15" id="KW-0808">Transferase</keyword>
<keyword evidence="9" id="KW-0067">ATP-binding</keyword>
<gene>
    <name evidence="15" type="ORF">RchiOBHm_Chr1g0338971</name>
</gene>
<evidence type="ECO:0000256" key="5">
    <source>
        <dbReference type="ARBA" id="ARBA00022679"/>
    </source>
</evidence>
<name>A0A2P6SD42_ROSCH</name>
<reference evidence="15 16" key="1">
    <citation type="journal article" date="2018" name="Nat. Genet.">
        <title>The Rosa genome provides new insights in the design of modern roses.</title>
        <authorList>
            <person name="Bendahmane M."/>
        </authorList>
    </citation>
    <scope>NUCLEOTIDE SEQUENCE [LARGE SCALE GENOMIC DNA]</scope>
    <source>
        <strain evidence="16">cv. Old Blush</strain>
    </source>
</reference>
<evidence type="ECO:0000256" key="3">
    <source>
        <dbReference type="ARBA" id="ARBA00022475"/>
    </source>
</evidence>
<dbReference type="GO" id="GO:0005524">
    <property type="term" value="F:ATP binding"/>
    <property type="evidence" value="ECO:0007669"/>
    <property type="project" value="UniProtKB-KW"/>
</dbReference>
<dbReference type="PANTHER" id="PTHR47982">
    <property type="entry name" value="PROLINE-RICH RECEPTOR-LIKE PROTEIN KINASE PERK4"/>
    <property type="match status" value="1"/>
</dbReference>
<comment type="catalytic activity">
    <reaction evidence="12">
        <text>L-threonyl-[protein] + ATP = O-phospho-L-threonyl-[protein] + ADP + H(+)</text>
        <dbReference type="Rhea" id="RHEA:46608"/>
        <dbReference type="Rhea" id="RHEA-COMP:11060"/>
        <dbReference type="Rhea" id="RHEA-COMP:11605"/>
        <dbReference type="ChEBI" id="CHEBI:15378"/>
        <dbReference type="ChEBI" id="CHEBI:30013"/>
        <dbReference type="ChEBI" id="CHEBI:30616"/>
        <dbReference type="ChEBI" id="CHEBI:61977"/>
        <dbReference type="ChEBI" id="CHEBI:456216"/>
        <dbReference type="EC" id="2.7.11.1"/>
    </reaction>
</comment>
<evidence type="ECO:0000256" key="13">
    <source>
        <dbReference type="ARBA" id="ARBA00048679"/>
    </source>
</evidence>
<sequence>MAYAVKRLNRGSADRDRRFEKEIEAMGDIKHRNIVTLNGYYTAPHYNLLIYELVAYGGLDGVLHDHYPTSIWIGCLDTK</sequence>
<keyword evidence="8" id="KW-0418">Kinase</keyword>
<dbReference type="Proteomes" id="UP000238479">
    <property type="component" value="Chromosome 1"/>
</dbReference>
<evidence type="ECO:0000256" key="2">
    <source>
        <dbReference type="ARBA" id="ARBA00012513"/>
    </source>
</evidence>
<evidence type="ECO:0000256" key="6">
    <source>
        <dbReference type="ARBA" id="ARBA00022692"/>
    </source>
</evidence>
<dbReference type="OMA" id="TSIWIGC"/>
<dbReference type="GO" id="GO:0005886">
    <property type="term" value="C:plasma membrane"/>
    <property type="evidence" value="ECO:0007669"/>
    <property type="project" value="UniProtKB-SubCell"/>
</dbReference>
<evidence type="ECO:0000256" key="10">
    <source>
        <dbReference type="ARBA" id="ARBA00022989"/>
    </source>
</evidence>
<evidence type="ECO:0000313" key="15">
    <source>
        <dbReference type="EMBL" id="PRQ56594.1"/>
    </source>
</evidence>
<keyword evidence="11" id="KW-0472">Membrane</keyword>
<evidence type="ECO:0000256" key="11">
    <source>
        <dbReference type="ARBA" id="ARBA00023136"/>
    </source>
</evidence>
<evidence type="ECO:0000256" key="4">
    <source>
        <dbReference type="ARBA" id="ARBA00022527"/>
    </source>
</evidence>
<protein>
    <recommendedName>
        <fullName evidence="2">non-specific serine/threonine protein kinase</fullName>
        <ecNumber evidence="2">2.7.11.1</ecNumber>
    </recommendedName>
</protein>
<comment type="subcellular location">
    <subcellularLocation>
        <location evidence="1">Cell membrane</location>
        <topology evidence="1">Single-pass membrane protein</topology>
    </subcellularLocation>
</comment>
<evidence type="ECO:0000256" key="1">
    <source>
        <dbReference type="ARBA" id="ARBA00004162"/>
    </source>
</evidence>
<dbReference type="GO" id="GO:0004674">
    <property type="term" value="F:protein serine/threonine kinase activity"/>
    <property type="evidence" value="ECO:0007669"/>
    <property type="project" value="UniProtKB-KW"/>
</dbReference>
<evidence type="ECO:0000256" key="7">
    <source>
        <dbReference type="ARBA" id="ARBA00022741"/>
    </source>
</evidence>
<dbReference type="Pfam" id="PF07714">
    <property type="entry name" value="PK_Tyr_Ser-Thr"/>
    <property type="match status" value="1"/>
</dbReference>
<dbReference type="SUPFAM" id="SSF56112">
    <property type="entry name" value="Protein kinase-like (PK-like)"/>
    <property type="match status" value="1"/>
</dbReference>
<dbReference type="PROSITE" id="PS50011">
    <property type="entry name" value="PROTEIN_KINASE_DOM"/>
    <property type="match status" value="1"/>
</dbReference>
<dbReference type="InterPro" id="IPR047117">
    <property type="entry name" value="PERK1-13-like"/>
</dbReference>
<evidence type="ECO:0000256" key="9">
    <source>
        <dbReference type="ARBA" id="ARBA00022840"/>
    </source>
</evidence>
<evidence type="ECO:0000256" key="8">
    <source>
        <dbReference type="ARBA" id="ARBA00022777"/>
    </source>
</evidence>
<dbReference type="InterPro" id="IPR011009">
    <property type="entry name" value="Kinase-like_dom_sf"/>
</dbReference>
<dbReference type="InterPro" id="IPR000719">
    <property type="entry name" value="Prot_kinase_dom"/>
</dbReference>
<comment type="caution">
    <text evidence="15">The sequence shown here is derived from an EMBL/GenBank/DDBJ whole genome shotgun (WGS) entry which is preliminary data.</text>
</comment>
<dbReference type="AlphaFoldDB" id="A0A2P6SD42"/>
<evidence type="ECO:0000259" key="14">
    <source>
        <dbReference type="PROSITE" id="PS50011"/>
    </source>
</evidence>
<organism evidence="15 16">
    <name type="scientific">Rosa chinensis</name>
    <name type="common">China rose</name>
    <dbReference type="NCBI Taxonomy" id="74649"/>
    <lineage>
        <taxon>Eukaryota</taxon>
        <taxon>Viridiplantae</taxon>
        <taxon>Streptophyta</taxon>
        <taxon>Embryophyta</taxon>
        <taxon>Tracheophyta</taxon>
        <taxon>Spermatophyta</taxon>
        <taxon>Magnoliopsida</taxon>
        <taxon>eudicotyledons</taxon>
        <taxon>Gunneridae</taxon>
        <taxon>Pentapetalae</taxon>
        <taxon>rosids</taxon>
        <taxon>fabids</taxon>
        <taxon>Rosales</taxon>
        <taxon>Rosaceae</taxon>
        <taxon>Rosoideae</taxon>
        <taxon>Rosoideae incertae sedis</taxon>
        <taxon>Rosa</taxon>
    </lineage>
</organism>
<keyword evidence="16" id="KW-1185">Reference proteome</keyword>
<accession>A0A2P6SD42</accession>
<keyword evidence="10" id="KW-1133">Transmembrane helix</keyword>
<evidence type="ECO:0000313" key="16">
    <source>
        <dbReference type="Proteomes" id="UP000238479"/>
    </source>
</evidence>
<keyword evidence="3" id="KW-1003">Cell membrane</keyword>
<evidence type="ECO:0000256" key="12">
    <source>
        <dbReference type="ARBA" id="ARBA00047899"/>
    </source>
</evidence>
<dbReference type="Gene3D" id="1.10.510.10">
    <property type="entry name" value="Transferase(Phosphotransferase) domain 1"/>
    <property type="match status" value="1"/>
</dbReference>
<keyword evidence="6" id="KW-0812">Transmembrane</keyword>
<dbReference type="EMBL" id="PDCK01000039">
    <property type="protein sequence ID" value="PRQ56594.1"/>
    <property type="molecule type" value="Genomic_DNA"/>
</dbReference>
<proteinExistence type="predicted"/>
<feature type="domain" description="Protein kinase" evidence="14">
    <location>
        <begin position="1"/>
        <end position="79"/>
    </location>
</feature>
<dbReference type="PANTHER" id="PTHR47982:SF44">
    <property type="entry name" value="PROLINE-RICH RECEPTOR-LIKE PROTEIN KINASE PERK13-RELATED"/>
    <property type="match status" value="1"/>
</dbReference>
<keyword evidence="7" id="KW-0547">Nucleotide-binding</keyword>
<dbReference type="EC" id="2.7.11.1" evidence="2"/>
<dbReference type="Gramene" id="PRQ56594">
    <property type="protein sequence ID" value="PRQ56594"/>
    <property type="gene ID" value="RchiOBHm_Chr1g0338971"/>
</dbReference>
<keyword evidence="4" id="KW-0723">Serine/threonine-protein kinase</keyword>